<name>A0A917MSZ9_9MICC</name>
<proteinExistence type="predicted"/>
<reference evidence="1 2" key="1">
    <citation type="journal article" date="2014" name="Int. J. Syst. Evol. Microbiol.">
        <title>Complete genome sequence of Corynebacterium casei LMG S-19264T (=DSM 44701T), isolated from a smear-ripened cheese.</title>
        <authorList>
            <consortium name="US DOE Joint Genome Institute (JGI-PGF)"/>
            <person name="Walter F."/>
            <person name="Albersmeier A."/>
            <person name="Kalinowski J."/>
            <person name="Ruckert C."/>
        </authorList>
    </citation>
    <scope>NUCLEOTIDE SEQUENCE [LARGE SCALE GENOMIC DNA]</scope>
    <source>
        <strain evidence="1 2">CCM 8669</strain>
    </source>
</reference>
<dbReference type="AlphaFoldDB" id="A0A917MSZ9"/>
<sequence>MPRLSNAILRTVTGAFILNSGLNKTKLDEGTAGHMQGMAKVALPQVEQVSAKTFGKSLSAAEIALGTALLCPLVPSRLAGLGLTAFGAGLTTMYLKTPGMTEKDGIRPTQDGTALAKDSWLVAAGLALVFAPLKRR</sequence>
<dbReference type="Proteomes" id="UP000600171">
    <property type="component" value="Unassembled WGS sequence"/>
</dbReference>
<evidence type="ECO:0008006" key="3">
    <source>
        <dbReference type="Google" id="ProtNLM"/>
    </source>
</evidence>
<comment type="caution">
    <text evidence="1">The sequence shown here is derived from an EMBL/GenBank/DDBJ whole genome shotgun (WGS) entry which is preliminary data.</text>
</comment>
<organism evidence="1 2">
    <name type="scientific">Rothia aerolata</name>
    <dbReference type="NCBI Taxonomy" id="1812262"/>
    <lineage>
        <taxon>Bacteria</taxon>
        <taxon>Bacillati</taxon>
        <taxon>Actinomycetota</taxon>
        <taxon>Actinomycetes</taxon>
        <taxon>Micrococcales</taxon>
        <taxon>Micrococcaceae</taxon>
        <taxon>Rothia</taxon>
    </lineage>
</organism>
<evidence type="ECO:0000313" key="2">
    <source>
        <dbReference type="Proteomes" id="UP000600171"/>
    </source>
</evidence>
<keyword evidence="2" id="KW-1185">Reference proteome</keyword>
<protein>
    <recommendedName>
        <fullName evidence="3">DoxX family membrane protein</fullName>
    </recommendedName>
</protein>
<evidence type="ECO:0000313" key="1">
    <source>
        <dbReference type="EMBL" id="GGH62494.1"/>
    </source>
</evidence>
<accession>A0A917MSZ9</accession>
<dbReference type="EMBL" id="BMDC01000002">
    <property type="protein sequence ID" value="GGH62494.1"/>
    <property type="molecule type" value="Genomic_DNA"/>
</dbReference>
<dbReference type="RefSeq" id="WP_188359539.1">
    <property type="nucleotide sequence ID" value="NZ_BMDC01000002.1"/>
</dbReference>
<gene>
    <name evidence="1" type="ORF">GCM10007359_12760</name>
</gene>